<keyword evidence="2" id="KW-1185">Reference proteome</keyword>
<gene>
    <name evidence="1" type="ORF">X975_19679</name>
</gene>
<organism evidence="1 2">
    <name type="scientific">Stegodyphus mimosarum</name>
    <name type="common">African social velvet spider</name>
    <dbReference type="NCBI Taxonomy" id="407821"/>
    <lineage>
        <taxon>Eukaryota</taxon>
        <taxon>Metazoa</taxon>
        <taxon>Ecdysozoa</taxon>
        <taxon>Arthropoda</taxon>
        <taxon>Chelicerata</taxon>
        <taxon>Arachnida</taxon>
        <taxon>Araneae</taxon>
        <taxon>Araneomorphae</taxon>
        <taxon>Entelegynae</taxon>
        <taxon>Eresoidea</taxon>
        <taxon>Eresidae</taxon>
        <taxon>Stegodyphus</taxon>
    </lineage>
</organism>
<evidence type="ECO:0000313" key="1">
    <source>
        <dbReference type="EMBL" id="KFM68760.1"/>
    </source>
</evidence>
<dbReference type="EMBL" id="KK116793">
    <property type="protein sequence ID" value="KFM68760.1"/>
    <property type="molecule type" value="Genomic_DNA"/>
</dbReference>
<proteinExistence type="predicted"/>
<name>A0A087TUH1_STEMI</name>
<accession>A0A087TUH1</accession>
<evidence type="ECO:0000313" key="2">
    <source>
        <dbReference type="Proteomes" id="UP000054359"/>
    </source>
</evidence>
<sequence length="97" mass="11125">MDPLQRLMIKPISLAYSSCSACRYAWRFRGISILVVSPAWFLLLSLDVRCTMNGFVFKPGMAFCWGHLRKIGFSKIAFRRSSLSAIENLLEKWFGSQ</sequence>
<dbReference type="AlphaFoldDB" id="A0A087TUH1"/>
<reference evidence="1 2" key="1">
    <citation type="submission" date="2013-11" db="EMBL/GenBank/DDBJ databases">
        <title>Genome sequencing of Stegodyphus mimosarum.</title>
        <authorList>
            <person name="Bechsgaard J."/>
        </authorList>
    </citation>
    <scope>NUCLEOTIDE SEQUENCE [LARGE SCALE GENOMIC DNA]</scope>
</reference>
<dbReference type="Proteomes" id="UP000054359">
    <property type="component" value="Unassembled WGS sequence"/>
</dbReference>
<feature type="non-terminal residue" evidence="1">
    <location>
        <position position="97"/>
    </location>
</feature>
<protein>
    <submittedName>
        <fullName evidence="1">Uncharacterized protein</fullName>
    </submittedName>
</protein>